<dbReference type="EMBL" id="JAGZSV010000232">
    <property type="protein sequence ID" value="MBS6941593.1"/>
    <property type="molecule type" value="Genomic_DNA"/>
</dbReference>
<organism evidence="9 10">
    <name type="scientific">Slackia piriformis</name>
    <dbReference type="NCBI Taxonomy" id="626934"/>
    <lineage>
        <taxon>Bacteria</taxon>
        <taxon>Bacillati</taxon>
        <taxon>Actinomycetota</taxon>
        <taxon>Coriobacteriia</taxon>
        <taxon>Eggerthellales</taxon>
        <taxon>Eggerthellaceae</taxon>
        <taxon>Slackia</taxon>
    </lineage>
</organism>
<dbReference type="SUPFAM" id="SSF143081">
    <property type="entry name" value="BB1717-like"/>
    <property type="match status" value="1"/>
</dbReference>
<evidence type="ECO:0000256" key="4">
    <source>
        <dbReference type="ARBA" id="ARBA00022801"/>
    </source>
</evidence>
<name>A0A943V1V0_9ACTN</name>
<proteinExistence type="inferred from homology"/>
<evidence type="ECO:0000256" key="8">
    <source>
        <dbReference type="RuleBase" id="RU364100"/>
    </source>
</evidence>
<dbReference type="EC" id="3.4.-.-" evidence="8"/>
<keyword evidence="2 8" id="KW-0645">Protease</keyword>
<dbReference type="AlphaFoldDB" id="A0A943V1V0"/>
<protein>
    <recommendedName>
        <fullName evidence="8">Abasic site processing protein</fullName>
        <ecNumber evidence="8">3.4.-.-</ecNumber>
    </recommendedName>
</protein>
<reference evidence="9" key="1">
    <citation type="submission" date="2021-02" db="EMBL/GenBank/DDBJ databases">
        <title>Infant gut strain persistence is associated with maternal origin, phylogeny, and functional potential including surface adhesion and iron acquisition.</title>
        <authorList>
            <person name="Lou Y.C."/>
        </authorList>
    </citation>
    <scope>NUCLEOTIDE SEQUENCE</scope>
    <source>
        <strain evidence="9">L2_039_000G1_dasL2_039_000G1_concoct_11</strain>
    </source>
</reference>
<dbReference type="Gene3D" id="3.90.1680.10">
    <property type="entry name" value="SOS response associated peptidase-like"/>
    <property type="match status" value="1"/>
</dbReference>
<evidence type="ECO:0000313" key="9">
    <source>
        <dbReference type="EMBL" id="MBS6941593.1"/>
    </source>
</evidence>
<evidence type="ECO:0000256" key="7">
    <source>
        <dbReference type="ARBA" id="ARBA00023239"/>
    </source>
</evidence>
<comment type="similarity">
    <text evidence="1 8">Belongs to the SOS response-associated peptidase family.</text>
</comment>
<dbReference type="InterPro" id="IPR003738">
    <property type="entry name" value="SRAP"/>
</dbReference>
<dbReference type="InterPro" id="IPR036590">
    <property type="entry name" value="SRAP-like"/>
</dbReference>
<evidence type="ECO:0000256" key="6">
    <source>
        <dbReference type="ARBA" id="ARBA00023125"/>
    </source>
</evidence>
<dbReference type="GO" id="GO:0008233">
    <property type="term" value="F:peptidase activity"/>
    <property type="evidence" value="ECO:0007669"/>
    <property type="project" value="UniProtKB-KW"/>
</dbReference>
<dbReference type="Pfam" id="PF02586">
    <property type="entry name" value="SRAP"/>
    <property type="match status" value="1"/>
</dbReference>
<dbReference type="PANTHER" id="PTHR13604">
    <property type="entry name" value="DC12-RELATED"/>
    <property type="match status" value="1"/>
</dbReference>
<comment type="caution">
    <text evidence="9">The sequence shown here is derived from an EMBL/GenBank/DDBJ whole genome shotgun (WGS) entry which is preliminary data.</text>
</comment>
<evidence type="ECO:0000256" key="1">
    <source>
        <dbReference type="ARBA" id="ARBA00008136"/>
    </source>
</evidence>
<evidence type="ECO:0000313" key="10">
    <source>
        <dbReference type="Proteomes" id="UP000727506"/>
    </source>
</evidence>
<dbReference type="Proteomes" id="UP000727506">
    <property type="component" value="Unassembled WGS sequence"/>
</dbReference>
<keyword evidence="6" id="KW-0238">DNA-binding</keyword>
<keyword evidence="7" id="KW-0456">Lyase</keyword>
<dbReference type="GO" id="GO:0006508">
    <property type="term" value="P:proteolysis"/>
    <property type="evidence" value="ECO:0007669"/>
    <property type="project" value="UniProtKB-KW"/>
</dbReference>
<accession>A0A943V1V0</accession>
<gene>
    <name evidence="9" type="ORF">KH142_09045</name>
</gene>
<evidence type="ECO:0000256" key="3">
    <source>
        <dbReference type="ARBA" id="ARBA00022763"/>
    </source>
</evidence>
<evidence type="ECO:0000256" key="5">
    <source>
        <dbReference type="ARBA" id="ARBA00023124"/>
    </source>
</evidence>
<evidence type="ECO:0000256" key="2">
    <source>
        <dbReference type="ARBA" id="ARBA00022670"/>
    </source>
</evidence>
<dbReference type="GO" id="GO:0016829">
    <property type="term" value="F:lyase activity"/>
    <property type="evidence" value="ECO:0007669"/>
    <property type="project" value="UniProtKB-KW"/>
</dbReference>
<dbReference type="GO" id="GO:0106300">
    <property type="term" value="P:protein-DNA covalent cross-linking repair"/>
    <property type="evidence" value="ECO:0007669"/>
    <property type="project" value="InterPro"/>
</dbReference>
<keyword evidence="5" id="KW-0190">Covalent protein-DNA linkage</keyword>
<keyword evidence="3" id="KW-0227">DNA damage</keyword>
<dbReference type="PANTHER" id="PTHR13604:SF0">
    <property type="entry name" value="ABASIC SITE PROCESSING PROTEIN HMCES"/>
    <property type="match status" value="1"/>
</dbReference>
<sequence>MCHRFTMLTHDEVEDVMRAIECGVRPEWEPDWPARSPRDDAFPGASARIIAQGASGGLASTDAVWGFSAPWAKRPVFNTRIETALSPGGTMWSSAIAQGRCIVPAVRFFETQNRFGYDGTFEQGAVGAKKRRNSYSFGMPDAAPVLLAGVRQDGRFSIVTTRPNESVAPVHDRMPLVLSWHEAWRWLGDGFASLADRSGIALEARLGRRPLRPDASIGGQMSLF</sequence>
<keyword evidence="4 8" id="KW-0378">Hydrolase</keyword>
<dbReference type="GO" id="GO:0003697">
    <property type="term" value="F:single-stranded DNA binding"/>
    <property type="evidence" value="ECO:0007669"/>
    <property type="project" value="InterPro"/>
</dbReference>